<evidence type="ECO:0000256" key="3">
    <source>
        <dbReference type="ARBA" id="ARBA00015195"/>
    </source>
</evidence>
<dbReference type="InterPro" id="IPR007838">
    <property type="entry name" value="Cell_div_ZapA-like"/>
</dbReference>
<dbReference type="GO" id="GO:0043093">
    <property type="term" value="P:FtsZ-dependent cytokinesis"/>
    <property type="evidence" value="ECO:0007669"/>
    <property type="project" value="TreeGrafter"/>
</dbReference>
<dbReference type="Gene3D" id="3.30.160.880">
    <property type="entry name" value="Cell division protein ZapA protomer, N-terminal domain"/>
    <property type="match status" value="1"/>
</dbReference>
<keyword evidence="6" id="KW-0175">Coiled coil</keyword>
<dbReference type="OrthoDB" id="5772359at2"/>
<comment type="subunit">
    <text evidence="10">Homodimer. Interacts with FtsZ.</text>
</comment>
<keyword evidence="4" id="KW-0963">Cytoplasm</keyword>
<evidence type="ECO:0000313" key="13">
    <source>
        <dbReference type="Proteomes" id="UP000196573"/>
    </source>
</evidence>
<comment type="subcellular location">
    <subcellularLocation>
        <location evidence="1">Cytoplasm</location>
    </subcellularLocation>
</comment>
<comment type="function">
    <text evidence="9">Activator of cell division through the inhibition of FtsZ GTPase activity, therefore promoting FtsZ assembly into bundles of protofilaments necessary for the formation of the division Z ring. It is recruited early at mid-cell but it is not essential for cell division.</text>
</comment>
<dbReference type="RefSeq" id="WP_087107425.1">
    <property type="nucleotide sequence ID" value="NZ_CBCSCN010000001.1"/>
</dbReference>
<dbReference type="SUPFAM" id="SSF102829">
    <property type="entry name" value="Cell division protein ZapA-like"/>
    <property type="match status" value="1"/>
</dbReference>
<reference evidence="12 13" key="1">
    <citation type="submission" date="2017-03" db="EMBL/GenBank/DDBJ databases">
        <authorList>
            <person name="Afonso C.L."/>
            <person name="Miller P.J."/>
            <person name="Scott M.A."/>
            <person name="Spackman E."/>
            <person name="Goraichik I."/>
            <person name="Dimitrov K.M."/>
            <person name="Suarez D.L."/>
            <person name="Swayne D.E."/>
        </authorList>
    </citation>
    <scope>NUCLEOTIDE SEQUENCE [LARGE SCALE GENOMIC DNA]</scope>
    <source>
        <strain evidence="12">SB41UT1</strain>
    </source>
</reference>
<organism evidence="12 13">
    <name type="scientific">Parendozoicomonas haliclonae</name>
    <dbReference type="NCBI Taxonomy" id="1960125"/>
    <lineage>
        <taxon>Bacteria</taxon>
        <taxon>Pseudomonadati</taxon>
        <taxon>Pseudomonadota</taxon>
        <taxon>Gammaproteobacteria</taxon>
        <taxon>Oceanospirillales</taxon>
        <taxon>Endozoicomonadaceae</taxon>
        <taxon>Parendozoicomonas</taxon>
    </lineage>
</organism>
<dbReference type="InterPro" id="IPR042233">
    <property type="entry name" value="Cell_div_ZapA_N"/>
</dbReference>
<evidence type="ECO:0000256" key="2">
    <source>
        <dbReference type="ARBA" id="ARBA00010074"/>
    </source>
</evidence>
<name>A0A1X7AGD9_9GAMM</name>
<dbReference type="Pfam" id="PF05164">
    <property type="entry name" value="ZapA"/>
    <property type="match status" value="1"/>
</dbReference>
<dbReference type="InterPro" id="IPR036192">
    <property type="entry name" value="Cell_div_ZapA-like_sf"/>
</dbReference>
<dbReference type="EMBL" id="FWPT01000002">
    <property type="protein sequence ID" value="SMA38962.1"/>
    <property type="molecule type" value="Genomic_DNA"/>
</dbReference>
<dbReference type="AlphaFoldDB" id="A0A1X7AGD9"/>
<evidence type="ECO:0000256" key="7">
    <source>
        <dbReference type="ARBA" id="ARBA00023210"/>
    </source>
</evidence>
<dbReference type="GO" id="GO:0032153">
    <property type="term" value="C:cell division site"/>
    <property type="evidence" value="ECO:0007669"/>
    <property type="project" value="TreeGrafter"/>
</dbReference>
<dbReference type="GO" id="GO:0030428">
    <property type="term" value="C:cell septum"/>
    <property type="evidence" value="ECO:0007669"/>
    <property type="project" value="TreeGrafter"/>
</dbReference>
<dbReference type="GO" id="GO:0000917">
    <property type="term" value="P:division septum assembly"/>
    <property type="evidence" value="ECO:0007669"/>
    <property type="project" value="UniProtKB-KW"/>
</dbReference>
<keyword evidence="13" id="KW-1185">Reference proteome</keyword>
<keyword evidence="5 12" id="KW-0132">Cell division</keyword>
<evidence type="ECO:0000256" key="5">
    <source>
        <dbReference type="ARBA" id="ARBA00022618"/>
    </source>
</evidence>
<dbReference type="PANTHER" id="PTHR34981:SF1">
    <property type="entry name" value="CELL DIVISION PROTEIN ZAPA"/>
    <property type="match status" value="1"/>
</dbReference>
<sequence length="104" mass="11735">MSTDKLTTTVNILDKDYLINCPSEEEAALLEAARHLDNRMREIRSSGKVIGIERIAVMAALNIAHEMLTRGRRNIAQNSETQEQINSMLERLDGALGENHELKF</sequence>
<dbReference type="GO" id="GO:0000921">
    <property type="term" value="P:septin ring assembly"/>
    <property type="evidence" value="ECO:0007669"/>
    <property type="project" value="TreeGrafter"/>
</dbReference>
<dbReference type="PANTHER" id="PTHR34981">
    <property type="entry name" value="CELL DIVISION PROTEIN ZAPA"/>
    <property type="match status" value="1"/>
</dbReference>
<keyword evidence="7" id="KW-0717">Septation</keyword>
<evidence type="ECO:0000256" key="11">
    <source>
        <dbReference type="ARBA" id="ARBA00033158"/>
    </source>
</evidence>
<evidence type="ECO:0000256" key="9">
    <source>
        <dbReference type="ARBA" id="ARBA00024910"/>
    </source>
</evidence>
<comment type="similarity">
    <text evidence="2">Belongs to the ZapA family. Type 1 subfamily.</text>
</comment>
<dbReference type="GO" id="GO:0005829">
    <property type="term" value="C:cytosol"/>
    <property type="evidence" value="ECO:0007669"/>
    <property type="project" value="TreeGrafter"/>
</dbReference>
<evidence type="ECO:0000256" key="4">
    <source>
        <dbReference type="ARBA" id="ARBA00022490"/>
    </source>
</evidence>
<evidence type="ECO:0000256" key="1">
    <source>
        <dbReference type="ARBA" id="ARBA00004496"/>
    </source>
</evidence>
<keyword evidence="8" id="KW-0131">Cell cycle</keyword>
<evidence type="ECO:0000313" key="12">
    <source>
        <dbReference type="EMBL" id="SMA38962.1"/>
    </source>
</evidence>
<protein>
    <recommendedName>
        <fullName evidence="3">Cell division protein ZapA</fullName>
    </recommendedName>
    <alternativeName>
        <fullName evidence="11">Z ring-associated protein ZapA</fullName>
    </alternativeName>
</protein>
<dbReference type="Gene3D" id="1.20.5.50">
    <property type="match status" value="1"/>
</dbReference>
<proteinExistence type="inferred from homology"/>
<evidence type="ECO:0000256" key="6">
    <source>
        <dbReference type="ARBA" id="ARBA00023054"/>
    </source>
</evidence>
<dbReference type="Proteomes" id="UP000196573">
    <property type="component" value="Unassembled WGS sequence"/>
</dbReference>
<accession>A0A1X7AGD9</accession>
<evidence type="ECO:0000256" key="10">
    <source>
        <dbReference type="ARBA" id="ARBA00026068"/>
    </source>
</evidence>
<gene>
    <name evidence="12" type="primary">zapA</name>
    <name evidence="12" type="ORF">EHSB41UT_00951</name>
</gene>
<evidence type="ECO:0000256" key="8">
    <source>
        <dbReference type="ARBA" id="ARBA00023306"/>
    </source>
</evidence>